<organism evidence="11 12">
    <name type="scientific">Oedothorax gibbosus</name>
    <dbReference type="NCBI Taxonomy" id="931172"/>
    <lineage>
        <taxon>Eukaryota</taxon>
        <taxon>Metazoa</taxon>
        <taxon>Ecdysozoa</taxon>
        <taxon>Arthropoda</taxon>
        <taxon>Chelicerata</taxon>
        <taxon>Arachnida</taxon>
        <taxon>Araneae</taxon>
        <taxon>Araneomorphae</taxon>
        <taxon>Entelegynae</taxon>
        <taxon>Araneoidea</taxon>
        <taxon>Linyphiidae</taxon>
        <taxon>Erigoninae</taxon>
        <taxon>Oedothorax</taxon>
    </lineage>
</organism>
<evidence type="ECO:0000256" key="1">
    <source>
        <dbReference type="ARBA" id="ARBA00005762"/>
    </source>
</evidence>
<keyword evidence="2 8" id="KW-0696">RNA-directed RNA polymerase</keyword>
<comment type="catalytic activity">
    <reaction evidence="7 8">
        <text>RNA(n) + a ribonucleoside 5'-triphosphate = RNA(n+1) + diphosphate</text>
        <dbReference type="Rhea" id="RHEA:21248"/>
        <dbReference type="Rhea" id="RHEA-COMP:14527"/>
        <dbReference type="Rhea" id="RHEA-COMP:17342"/>
        <dbReference type="ChEBI" id="CHEBI:33019"/>
        <dbReference type="ChEBI" id="CHEBI:61557"/>
        <dbReference type="ChEBI" id="CHEBI:140395"/>
        <dbReference type="EC" id="2.7.7.48"/>
    </reaction>
</comment>
<dbReference type="InterPro" id="IPR057596">
    <property type="entry name" value="RDRP_core"/>
</dbReference>
<evidence type="ECO:0000256" key="6">
    <source>
        <dbReference type="ARBA" id="ARBA00023158"/>
    </source>
</evidence>
<evidence type="ECO:0000256" key="4">
    <source>
        <dbReference type="ARBA" id="ARBA00022695"/>
    </source>
</evidence>
<keyword evidence="5 8" id="KW-0694">RNA-binding</keyword>
<accession>A0AAV6V3Q4</accession>
<dbReference type="PANTHER" id="PTHR23079:SF55">
    <property type="entry name" value="RNA-DIRECTED RNA POLYMERASE"/>
    <property type="match status" value="1"/>
</dbReference>
<evidence type="ECO:0000313" key="12">
    <source>
        <dbReference type="Proteomes" id="UP000827092"/>
    </source>
</evidence>
<dbReference type="EMBL" id="JAFNEN010000162">
    <property type="protein sequence ID" value="KAG8191264.1"/>
    <property type="molecule type" value="Genomic_DNA"/>
</dbReference>
<dbReference type="InterPro" id="IPR007855">
    <property type="entry name" value="RDRP"/>
</dbReference>
<keyword evidence="6" id="KW-0943">RNA-mediated gene silencing</keyword>
<evidence type="ECO:0000256" key="3">
    <source>
        <dbReference type="ARBA" id="ARBA00022679"/>
    </source>
</evidence>
<dbReference type="EC" id="2.7.7.48" evidence="8"/>
<proteinExistence type="inferred from homology"/>
<comment type="caution">
    <text evidence="11">The sequence shown here is derived from an EMBL/GenBank/DDBJ whole genome shotgun (WGS) entry which is preliminary data.</text>
</comment>
<evidence type="ECO:0000256" key="7">
    <source>
        <dbReference type="ARBA" id="ARBA00048744"/>
    </source>
</evidence>
<sequence>MQRVELERTNGPLRPEILECVFEVLAEDQTIISNKKKAFVYKEFCLKWCQVTKEIISARPILQFCVNECFFRKRMNSHENIKLQSVSFGIQPRLGHFVEYSSVPHNPRNLIVNFLHDMKEIEVITSVHVRRNLFNYERETKYLTIKYSHIRNIFVSLDGTKIELYLDLLYTPVFFQKTFTEDTLSLSKRVNIQRILYGGNDIKVIGKSNILKLNFFQVENIVELLSCFRYRCGKTPVCFVSMSTSFDLPPALPILEFEHFGCAYMWAALTERTYTILKQSDDLRLSCEKLLRHSRENGDCLEEVLTTLLFVVDSGRLVNYWSVIDLLFASYTTHRASDDFKEYNIPRKCRLIRRATLTPTRVLLWPPDLMCENRILRNFDSEYFLRVTFRDDDLLTLNIRKNSTHIFNEAVTKHMNSGLTIGRRRYEMLAWSSSQLREHGVSMYAVDSEGRTAADIRRWTEIDPRTEMNIPKCLSRIGQCFSQTEDTIHVPMDNLHVRFEMDIENRSYVFSDGIGKISMDLAAKVRDTFRQPRECSAFQIRYGGCKGMLVVDPTLKDVDIVFRESMRKFECRGLSHTKLEIAKRSGPIPLRLNRPLITILNDLGIRKRIFLKLQEAMIQNLTDMLLDEDKAATYLNARTPISEFEFRRLSQSGIGLTAEPFFRTLLLALHRYYIDLIKTKANIDIDPDLARNMFGVIDETGKLEYGQVFVQFSSDASLGITTPKDTRILKGTVMVTRFPCVHPGDVRQFRAVDVPELHHIIDCIVFPQKGHRPHPDEMAGGDLDGDEFAVIWMKDLFFDGPNHQPDDYPKPNTTLFQNVSDFLAHSKTEEIVEFLVSYIVNDNIGSIASAHLAQADNYDIFSDTCLGIARKHSIAVDFAKTGHSVSLDFSEQPQKYPDFMEKFFKKKYNSKKSLGKMYRVSKDFEMDNEASTFKYRDVQVDPNLVVDGWEKYEESAILSKAEYNNRLRTVIQTYGISHEAEAIGGAFIKLHPRFRERRDRAEIVLLVHSWLKELVENTRRNFFEDPTFSNDVAELNRDIARKASAWYVVTYREQNPEFLSFPWVVSEFLANIRILKSVKFPQSPRIRVPLVLKFEDTVIQIAETRMLPKLSSDALYALNNLRFNCDRTVIERALSILTIWGNDERIITTVHAEGKYLYYKTYIKLILHVAELEGYVSTGRNIASRNDCFTSAGLCISFFKYCMKLRFLNKPEVREILPFHVINDRVLSKSAIVTFHSIAVTGLFPALCCKENMQKPPEVYEMKSVYIDTSVFGGSPVEQSKLRDAESILTEYSEVEEICMRENRQKKKVIVTASGNHFALQKIKHILGKNPEHLSGIFERRIAI</sequence>
<evidence type="ECO:0000256" key="5">
    <source>
        <dbReference type="ARBA" id="ARBA00022884"/>
    </source>
</evidence>
<dbReference type="GO" id="GO:0030422">
    <property type="term" value="P:siRNA processing"/>
    <property type="evidence" value="ECO:0007669"/>
    <property type="project" value="TreeGrafter"/>
</dbReference>
<evidence type="ECO:0000256" key="8">
    <source>
        <dbReference type="RuleBase" id="RU363098"/>
    </source>
</evidence>
<keyword evidence="12" id="KW-1185">Reference proteome</keyword>
<evidence type="ECO:0000256" key="2">
    <source>
        <dbReference type="ARBA" id="ARBA00022484"/>
    </source>
</evidence>
<dbReference type="GO" id="GO:0003723">
    <property type="term" value="F:RNA binding"/>
    <property type="evidence" value="ECO:0007669"/>
    <property type="project" value="UniProtKB-KW"/>
</dbReference>
<dbReference type="GO" id="GO:0003968">
    <property type="term" value="F:RNA-directed RNA polymerase activity"/>
    <property type="evidence" value="ECO:0007669"/>
    <property type="project" value="UniProtKB-KW"/>
</dbReference>
<feature type="domain" description="RDRP core" evidence="9">
    <location>
        <begin position="357"/>
        <end position="919"/>
    </location>
</feature>
<evidence type="ECO:0000259" key="10">
    <source>
        <dbReference type="Pfam" id="PF26253"/>
    </source>
</evidence>
<dbReference type="Pfam" id="PF26253">
    <property type="entry name" value="RdRP_head"/>
    <property type="match status" value="1"/>
</dbReference>
<name>A0AAV6V3Q4_9ARAC</name>
<reference evidence="11 12" key="1">
    <citation type="journal article" date="2022" name="Nat. Ecol. Evol.">
        <title>A masculinizing supergene underlies an exaggerated male reproductive morph in a spider.</title>
        <authorList>
            <person name="Hendrickx F."/>
            <person name="De Corte Z."/>
            <person name="Sonet G."/>
            <person name="Van Belleghem S.M."/>
            <person name="Kostlbacher S."/>
            <person name="Vangestel C."/>
        </authorList>
    </citation>
    <scope>NUCLEOTIDE SEQUENCE [LARGE SCALE GENOMIC DNA]</scope>
    <source>
        <strain evidence="11">W744_W776</strain>
    </source>
</reference>
<feature type="domain" description="RDRP C-terminal head" evidence="10">
    <location>
        <begin position="941"/>
        <end position="1074"/>
    </location>
</feature>
<dbReference type="Pfam" id="PF05183">
    <property type="entry name" value="RdRP"/>
    <property type="match status" value="1"/>
</dbReference>
<protein>
    <recommendedName>
        <fullName evidence="8">RNA-dependent RNA polymerase</fullName>
        <ecNumber evidence="8">2.7.7.48</ecNumber>
    </recommendedName>
</protein>
<comment type="similarity">
    <text evidence="1 8">Belongs to the RdRP family.</text>
</comment>
<dbReference type="PANTHER" id="PTHR23079">
    <property type="entry name" value="RNA-DEPENDENT RNA POLYMERASE"/>
    <property type="match status" value="1"/>
</dbReference>
<dbReference type="Proteomes" id="UP000827092">
    <property type="component" value="Unassembled WGS sequence"/>
</dbReference>
<dbReference type="GO" id="GO:0031380">
    <property type="term" value="C:nuclear RNA-directed RNA polymerase complex"/>
    <property type="evidence" value="ECO:0007669"/>
    <property type="project" value="TreeGrafter"/>
</dbReference>
<gene>
    <name evidence="11" type="ORF">JTE90_003275</name>
</gene>
<dbReference type="InterPro" id="IPR058752">
    <property type="entry name" value="RDRP_C_head"/>
</dbReference>
<keyword evidence="4 8" id="KW-0548">Nucleotidyltransferase</keyword>
<evidence type="ECO:0000313" key="11">
    <source>
        <dbReference type="EMBL" id="KAG8191264.1"/>
    </source>
</evidence>
<evidence type="ECO:0000259" key="9">
    <source>
        <dbReference type="Pfam" id="PF05183"/>
    </source>
</evidence>
<keyword evidence="3 8" id="KW-0808">Transferase</keyword>